<dbReference type="Proteomes" id="UP000245697">
    <property type="component" value="Unassembled WGS sequence"/>
</dbReference>
<proteinExistence type="predicted"/>
<dbReference type="Gene3D" id="3.40.50.1240">
    <property type="entry name" value="Phosphoglycerate mutase-like"/>
    <property type="match status" value="1"/>
</dbReference>
<dbReference type="SUPFAM" id="SSF53254">
    <property type="entry name" value="Phosphoglycerate mutase-like"/>
    <property type="match status" value="1"/>
</dbReference>
<organism evidence="1 2">
    <name type="scientific">Actinoplanes xinjiangensis</name>
    <dbReference type="NCBI Taxonomy" id="512350"/>
    <lineage>
        <taxon>Bacteria</taxon>
        <taxon>Bacillati</taxon>
        <taxon>Actinomycetota</taxon>
        <taxon>Actinomycetes</taxon>
        <taxon>Micromonosporales</taxon>
        <taxon>Micromonosporaceae</taxon>
        <taxon>Actinoplanes</taxon>
    </lineage>
</organism>
<dbReference type="EMBL" id="QGGR01000008">
    <property type="protein sequence ID" value="PWK47100.1"/>
    <property type="molecule type" value="Genomic_DNA"/>
</dbReference>
<protein>
    <submittedName>
        <fullName evidence="1">Broad specificity phosphatase PhoE</fullName>
    </submittedName>
</protein>
<sequence>MARLLLIRHGQASFGADDYDALSETGHEQARTLGRSFAERGIRPALLIRGTMRRHDETAAGLLDGLKETVETVTDPGWNEFDFHHVVQLHQPGFRTGTPRQFQEVFEAATARWSSGEHDAEYTESFVTFRERVTAALERARELVREHRDVAVVSSGGPIAMAAALLTTGSAAGWAALNRVSVNTGVTKVIAGGRGLSLSTFNEHTHVEAEPRLLTYR</sequence>
<dbReference type="PANTHER" id="PTHR48100">
    <property type="entry name" value="BROAD-SPECIFICITY PHOSPHATASE YOR283W-RELATED"/>
    <property type="match status" value="1"/>
</dbReference>
<gene>
    <name evidence="1" type="ORF">BC793_108215</name>
</gene>
<reference evidence="1 2" key="1">
    <citation type="submission" date="2018-05" db="EMBL/GenBank/DDBJ databases">
        <title>Genomic Encyclopedia of Archaeal and Bacterial Type Strains, Phase II (KMG-II): from individual species to whole genera.</title>
        <authorList>
            <person name="Goeker M."/>
        </authorList>
    </citation>
    <scope>NUCLEOTIDE SEQUENCE [LARGE SCALE GENOMIC DNA]</scope>
    <source>
        <strain evidence="1 2">DSM 45184</strain>
    </source>
</reference>
<accession>A0A316FH40</accession>
<comment type="caution">
    <text evidence="1">The sequence shown here is derived from an EMBL/GenBank/DDBJ whole genome shotgun (WGS) entry which is preliminary data.</text>
</comment>
<dbReference type="InterPro" id="IPR029033">
    <property type="entry name" value="His_PPase_superfam"/>
</dbReference>
<keyword evidence="2" id="KW-1185">Reference proteome</keyword>
<dbReference type="RefSeq" id="WP_109594374.1">
    <property type="nucleotide sequence ID" value="NZ_BONA01000049.1"/>
</dbReference>
<name>A0A316FH40_9ACTN</name>
<dbReference type="GO" id="GO:0016791">
    <property type="term" value="F:phosphatase activity"/>
    <property type="evidence" value="ECO:0007669"/>
    <property type="project" value="TreeGrafter"/>
</dbReference>
<dbReference type="Pfam" id="PF00300">
    <property type="entry name" value="His_Phos_1"/>
    <property type="match status" value="1"/>
</dbReference>
<dbReference type="PANTHER" id="PTHR48100:SF1">
    <property type="entry name" value="HISTIDINE PHOSPHATASE FAMILY PROTEIN-RELATED"/>
    <property type="match status" value="1"/>
</dbReference>
<dbReference type="SMART" id="SM00855">
    <property type="entry name" value="PGAM"/>
    <property type="match status" value="1"/>
</dbReference>
<dbReference type="InterPro" id="IPR050275">
    <property type="entry name" value="PGM_Phosphatase"/>
</dbReference>
<dbReference type="AlphaFoldDB" id="A0A316FH40"/>
<dbReference type="InterPro" id="IPR013078">
    <property type="entry name" value="His_Pase_superF_clade-1"/>
</dbReference>
<dbReference type="OrthoDB" id="280692at2"/>
<evidence type="ECO:0000313" key="2">
    <source>
        <dbReference type="Proteomes" id="UP000245697"/>
    </source>
</evidence>
<dbReference type="GO" id="GO:0005737">
    <property type="term" value="C:cytoplasm"/>
    <property type="evidence" value="ECO:0007669"/>
    <property type="project" value="TreeGrafter"/>
</dbReference>
<evidence type="ECO:0000313" key="1">
    <source>
        <dbReference type="EMBL" id="PWK47100.1"/>
    </source>
</evidence>
<dbReference type="CDD" id="cd07067">
    <property type="entry name" value="HP_PGM_like"/>
    <property type="match status" value="1"/>
</dbReference>